<dbReference type="STRING" id="1481914.JCM19241_4202"/>
<dbReference type="Proteomes" id="UP000031666">
    <property type="component" value="Unassembled WGS sequence"/>
</dbReference>
<dbReference type="EMBL" id="BBSC01000006">
    <property type="protein sequence ID" value="GAM76665.1"/>
    <property type="molecule type" value="Genomic_DNA"/>
</dbReference>
<evidence type="ECO:0000313" key="3">
    <source>
        <dbReference type="Proteomes" id="UP000031666"/>
    </source>
</evidence>
<protein>
    <submittedName>
        <fullName evidence="2">Carboxynorspermidine dehydrogenase</fullName>
    </submittedName>
</protein>
<organism evidence="2 3">
    <name type="scientific">Vibrio ishigakensis</name>
    <dbReference type="NCBI Taxonomy" id="1481914"/>
    <lineage>
        <taxon>Bacteria</taxon>
        <taxon>Pseudomonadati</taxon>
        <taxon>Pseudomonadota</taxon>
        <taxon>Gammaproteobacteria</taxon>
        <taxon>Vibrionales</taxon>
        <taxon>Vibrionaceae</taxon>
        <taxon>Vibrio</taxon>
    </lineage>
</organism>
<dbReference type="Gene3D" id="3.40.50.720">
    <property type="entry name" value="NAD(P)-binding Rossmann-like Domain"/>
    <property type="match status" value="1"/>
</dbReference>
<feature type="domain" description="Saccharopine dehydrogenase NADP binding" evidence="1">
    <location>
        <begin position="3"/>
        <end position="46"/>
    </location>
</feature>
<reference evidence="2 3" key="2">
    <citation type="submission" date="2015-01" db="EMBL/GenBank/DDBJ databases">
        <authorList>
            <consortium name="NBRP consortium"/>
            <person name="Sawabe T."/>
            <person name="Meirelles P."/>
            <person name="Feng G."/>
            <person name="Sayaka M."/>
            <person name="Hattori M."/>
            <person name="Ohkuma M."/>
        </authorList>
    </citation>
    <scope>NUCLEOTIDE SEQUENCE [LARGE SCALE GENOMIC DNA]</scope>
    <source>
        <strain evidence="3">JCM 19241</strain>
    </source>
</reference>
<dbReference type="Pfam" id="PF03435">
    <property type="entry name" value="Sacchrp_dh_NADP"/>
    <property type="match status" value="1"/>
</dbReference>
<dbReference type="SUPFAM" id="SSF51735">
    <property type="entry name" value="NAD(P)-binding Rossmann-fold domains"/>
    <property type="match status" value="1"/>
</dbReference>
<proteinExistence type="predicted"/>
<gene>
    <name evidence="2" type="ORF">JCM19241_4202</name>
</gene>
<dbReference type="InterPro" id="IPR005097">
    <property type="entry name" value="Sacchrp_dh_NADP-bd"/>
</dbReference>
<evidence type="ECO:0000259" key="1">
    <source>
        <dbReference type="Pfam" id="PF03435"/>
    </source>
</evidence>
<dbReference type="InterPro" id="IPR036291">
    <property type="entry name" value="NAD(P)-bd_dom_sf"/>
</dbReference>
<name>A0A0B8QAB6_9VIBR</name>
<evidence type="ECO:0000313" key="2">
    <source>
        <dbReference type="EMBL" id="GAM76665.1"/>
    </source>
</evidence>
<comment type="caution">
    <text evidence="2">The sequence shown here is derived from an EMBL/GenBank/DDBJ whole genome shotgun (WGS) entry which is preliminary data.</text>
</comment>
<accession>A0A0B8QAB6</accession>
<sequence>MAVLQIGAGGVGWVVAHKAAQNNDVLGDITIASRTVAKCDKIIESIKVKTT</sequence>
<dbReference type="AlphaFoldDB" id="A0A0B8QAB6"/>
<reference evidence="2 3" key="1">
    <citation type="submission" date="2015-01" db="EMBL/GenBank/DDBJ databases">
        <title>Vibrio sp. C94 JCM 19241 whole genome shotgun sequence.</title>
        <authorList>
            <person name="Sawabe T."/>
            <person name="Meirelles P."/>
            <person name="Feng G."/>
            <person name="Sayaka M."/>
            <person name="Hattori M."/>
            <person name="Ohkuma M."/>
        </authorList>
    </citation>
    <scope>NUCLEOTIDE SEQUENCE [LARGE SCALE GENOMIC DNA]</scope>
    <source>
        <strain evidence="3">JCM 19241</strain>
    </source>
</reference>